<keyword evidence="8" id="KW-1185">Reference proteome</keyword>
<feature type="domain" description="Multidrug resistance protein MdtA-like alpha-helical hairpin" evidence="3">
    <location>
        <begin position="102"/>
        <end position="172"/>
    </location>
</feature>
<dbReference type="InterPro" id="IPR058626">
    <property type="entry name" value="MdtA-like_b-barrel"/>
</dbReference>
<dbReference type="Pfam" id="PF25917">
    <property type="entry name" value="BSH_RND"/>
    <property type="match status" value="1"/>
</dbReference>
<dbReference type="InterPro" id="IPR006143">
    <property type="entry name" value="RND_pump_MFP"/>
</dbReference>
<dbReference type="PROSITE" id="PS51257">
    <property type="entry name" value="PROKAR_LIPOPROTEIN"/>
    <property type="match status" value="1"/>
</dbReference>
<dbReference type="Pfam" id="PF25876">
    <property type="entry name" value="HH_MFP_RND"/>
    <property type="match status" value="1"/>
</dbReference>
<dbReference type="Proteomes" id="UP000184364">
    <property type="component" value="Unassembled WGS sequence"/>
</dbReference>
<sequence length="382" mass="42195">MQRFFIQKSTILFLSLIVLAGCRKNNQNQSYQQQAPELPVDIVKQGDASVSREYAASVEGVSNVEIRPQVTGYLTKIFVDEGDYVRAGQSLFKIEDQIFREQLKSAQAALITAQANLSTSKIDVDRKKELFRNKMVSDIQVKEAEANYNAARGAVSQSMSSIESAKINLNFSTIKAPVSGYIGRFNYRLGSLLTPTNQDPITLLSDIHQVYTYFSMSENDFNNFQKQTVGSNINEIIKNTPAVSLLLSGGEKYAETGRIDAVEGQFNKTTGSITLRAKFNNPNNLLRSGNTGKIVMEQFYSNVILLPIASTRTIQDKTFVFTIKDGKATQLPIEVSGKAGDNFIISKGLKAGDQYIVTGFDRLQPGTPVVAQKQKNAQPKKS</sequence>
<dbReference type="Gene3D" id="1.10.287.470">
    <property type="entry name" value="Helix hairpin bin"/>
    <property type="match status" value="1"/>
</dbReference>
<dbReference type="NCBIfam" id="TIGR01730">
    <property type="entry name" value="RND_mfp"/>
    <property type="match status" value="1"/>
</dbReference>
<dbReference type="Pfam" id="PF25944">
    <property type="entry name" value="Beta-barrel_RND"/>
    <property type="match status" value="1"/>
</dbReference>
<dbReference type="SUPFAM" id="SSF111369">
    <property type="entry name" value="HlyD-like secretion proteins"/>
    <property type="match status" value="1"/>
</dbReference>
<reference evidence="8" key="1">
    <citation type="submission" date="2016-11" db="EMBL/GenBank/DDBJ databases">
        <authorList>
            <person name="Varghese N."/>
            <person name="Submissions S."/>
        </authorList>
    </citation>
    <scope>NUCLEOTIDE SEQUENCE [LARGE SCALE GENOMIC DNA]</scope>
    <source>
        <strain evidence="8">DSM 26899</strain>
    </source>
</reference>
<evidence type="ECO:0000256" key="2">
    <source>
        <dbReference type="SAM" id="SignalP"/>
    </source>
</evidence>
<dbReference type="RefSeq" id="WP_073291907.1">
    <property type="nucleotide sequence ID" value="NZ_FRAV01000007.1"/>
</dbReference>
<dbReference type="GO" id="GO:0030313">
    <property type="term" value="C:cell envelope"/>
    <property type="evidence" value="ECO:0007669"/>
    <property type="project" value="UniProtKB-SubCell"/>
</dbReference>
<dbReference type="InterPro" id="IPR058637">
    <property type="entry name" value="YknX-like_C"/>
</dbReference>
<comment type="similarity">
    <text evidence="1">Belongs to the membrane fusion protein (MFP) (TC 8.A.1) family.</text>
</comment>
<gene>
    <name evidence="7" type="ORF">SAMN05444267_1007101</name>
</gene>
<evidence type="ECO:0000313" key="8">
    <source>
        <dbReference type="Proteomes" id="UP000184364"/>
    </source>
</evidence>
<evidence type="ECO:0000256" key="1">
    <source>
        <dbReference type="ARBA" id="ARBA00009477"/>
    </source>
</evidence>
<feature type="signal peptide" evidence="2">
    <location>
        <begin position="1"/>
        <end position="20"/>
    </location>
</feature>
<dbReference type="Gene3D" id="2.40.50.100">
    <property type="match status" value="1"/>
</dbReference>
<dbReference type="GO" id="GO:0022857">
    <property type="term" value="F:transmembrane transporter activity"/>
    <property type="evidence" value="ECO:0007669"/>
    <property type="project" value="InterPro"/>
</dbReference>
<keyword evidence="2" id="KW-0732">Signal</keyword>
<proteinExistence type="inferred from homology"/>
<dbReference type="Pfam" id="PF25989">
    <property type="entry name" value="YknX_C"/>
    <property type="match status" value="1"/>
</dbReference>
<dbReference type="GO" id="GO:0005886">
    <property type="term" value="C:plasma membrane"/>
    <property type="evidence" value="ECO:0007669"/>
    <property type="project" value="TreeGrafter"/>
</dbReference>
<dbReference type="PANTHER" id="PTHR30158:SF23">
    <property type="entry name" value="MULTIDRUG RESISTANCE PROTEIN MEXA"/>
    <property type="match status" value="1"/>
</dbReference>
<evidence type="ECO:0000259" key="6">
    <source>
        <dbReference type="Pfam" id="PF25989"/>
    </source>
</evidence>
<evidence type="ECO:0000259" key="3">
    <source>
        <dbReference type="Pfam" id="PF25876"/>
    </source>
</evidence>
<feature type="domain" description="YknX-like C-terminal permuted SH3-like" evidence="6">
    <location>
        <begin position="305"/>
        <end position="369"/>
    </location>
</feature>
<dbReference type="AlphaFoldDB" id="A0A1M6V082"/>
<dbReference type="InterPro" id="IPR058624">
    <property type="entry name" value="MdtA-like_HH"/>
</dbReference>
<evidence type="ECO:0000313" key="7">
    <source>
        <dbReference type="EMBL" id="SHK74899.1"/>
    </source>
</evidence>
<organism evidence="7 8">
    <name type="scientific">Chryseobacterium polytrichastri</name>
    <dbReference type="NCBI Taxonomy" id="1302687"/>
    <lineage>
        <taxon>Bacteria</taxon>
        <taxon>Pseudomonadati</taxon>
        <taxon>Bacteroidota</taxon>
        <taxon>Flavobacteriia</taxon>
        <taxon>Flavobacteriales</taxon>
        <taxon>Weeksellaceae</taxon>
        <taxon>Chryseobacterium group</taxon>
        <taxon>Chryseobacterium</taxon>
    </lineage>
</organism>
<evidence type="ECO:0000259" key="5">
    <source>
        <dbReference type="Pfam" id="PF25944"/>
    </source>
</evidence>
<dbReference type="InterPro" id="IPR058625">
    <property type="entry name" value="MdtA-like_BSH"/>
</dbReference>
<name>A0A1M6V082_9FLAO</name>
<accession>A0A1M6V082</accession>
<protein>
    <submittedName>
        <fullName evidence="7">Membrane fusion protein, multidrug efflux system</fullName>
    </submittedName>
</protein>
<evidence type="ECO:0000259" key="4">
    <source>
        <dbReference type="Pfam" id="PF25917"/>
    </source>
</evidence>
<feature type="domain" description="Multidrug resistance protein MdtA-like beta-barrel" evidence="5">
    <location>
        <begin position="210"/>
        <end position="296"/>
    </location>
</feature>
<dbReference type="EMBL" id="FRAV01000007">
    <property type="protein sequence ID" value="SHK74899.1"/>
    <property type="molecule type" value="Genomic_DNA"/>
</dbReference>
<dbReference type="OrthoDB" id="9801814at2"/>
<dbReference type="PANTHER" id="PTHR30158">
    <property type="entry name" value="ACRA/E-RELATED COMPONENT OF DRUG EFFLUX TRANSPORTER"/>
    <property type="match status" value="1"/>
</dbReference>
<dbReference type="STRING" id="1302687.SAMN05444267_1007101"/>
<dbReference type="GO" id="GO:0046677">
    <property type="term" value="P:response to antibiotic"/>
    <property type="evidence" value="ECO:0007669"/>
    <property type="project" value="TreeGrafter"/>
</dbReference>
<feature type="domain" description="Multidrug resistance protein MdtA-like barrel-sandwich hybrid" evidence="4">
    <location>
        <begin position="63"/>
        <end position="203"/>
    </location>
</feature>
<dbReference type="Gene3D" id="2.40.420.20">
    <property type="match status" value="1"/>
</dbReference>
<dbReference type="Gene3D" id="2.40.30.170">
    <property type="match status" value="1"/>
</dbReference>
<feature type="chain" id="PRO_5012816496" evidence="2">
    <location>
        <begin position="21"/>
        <end position="382"/>
    </location>
</feature>